<evidence type="ECO:0000256" key="1">
    <source>
        <dbReference type="SAM" id="MobiDB-lite"/>
    </source>
</evidence>
<keyword evidence="3" id="KW-1185">Reference proteome</keyword>
<accession>A0A9P7TY36</accession>
<proteinExistence type="predicted"/>
<dbReference type="Proteomes" id="UP000732380">
    <property type="component" value="Unassembled WGS sequence"/>
</dbReference>
<evidence type="ECO:0000313" key="2">
    <source>
        <dbReference type="EMBL" id="KAG6122151.1"/>
    </source>
</evidence>
<feature type="region of interest" description="Disordered" evidence="1">
    <location>
        <begin position="1"/>
        <end position="30"/>
    </location>
</feature>
<comment type="caution">
    <text evidence="2">The sequence shown here is derived from an EMBL/GenBank/DDBJ whole genome shotgun (WGS) entry which is preliminary data.</text>
</comment>
<feature type="compositionally biased region" description="Acidic residues" evidence="1">
    <location>
        <begin position="1"/>
        <end position="10"/>
    </location>
</feature>
<evidence type="ECO:0000313" key="3">
    <source>
        <dbReference type="Proteomes" id="UP000732380"/>
    </source>
</evidence>
<gene>
    <name evidence="2" type="ORF">E4U13_003179</name>
</gene>
<dbReference type="EMBL" id="SRQM01000025">
    <property type="protein sequence ID" value="KAG6122151.1"/>
    <property type="molecule type" value="Genomic_DNA"/>
</dbReference>
<organism evidence="2 3">
    <name type="scientific">Claviceps humidiphila</name>
    <dbReference type="NCBI Taxonomy" id="1294629"/>
    <lineage>
        <taxon>Eukaryota</taxon>
        <taxon>Fungi</taxon>
        <taxon>Dikarya</taxon>
        <taxon>Ascomycota</taxon>
        <taxon>Pezizomycotina</taxon>
        <taxon>Sordariomycetes</taxon>
        <taxon>Hypocreomycetidae</taxon>
        <taxon>Hypocreales</taxon>
        <taxon>Clavicipitaceae</taxon>
        <taxon>Claviceps</taxon>
    </lineage>
</organism>
<name>A0A9P7TY36_9HYPO</name>
<protein>
    <submittedName>
        <fullName evidence="2">Uncharacterized protein</fullName>
    </submittedName>
</protein>
<sequence>MAAGEPDDTNDPPFSFQRDDEGAGSIKEEANAPVKRYGAVQVTEQFRKCIMTWHRPVGLRAGLTLLNEDIGEMSFDPTQPSMRDVIVGENNFMLVALSSYG</sequence>
<dbReference type="AlphaFoldDB" id="A0A9P7TY36"/>
<feature type="compositionally biased region" description="Basic and acidic residues" evidence="1">
    <location>
        <begin position="17"/>
        <end position="30"/>
    </location>
</feature>
<reference evidence="2 3" key="1">
    <citation type="journal article" date="2020" name="bioRxiv">
        <title>Whole genome comparisons of ergot fungi reveals the divergence and evolution of species within the genus Claviceps are the result of varying mechanisms driving genome evolution and host range expansion.</title>
        <authorList>
            <person name="Wyka S.A."/>
            <person name="Mondo S.J."/>
            <person name="Liu M."/>
            <person name="Dettman J."/>
            <person name="Nalam V."/>
            <person name="Broders K.D."/>
        </authorList>
    </citation>
    <scope>NUCLEOTIDE SEQUENCE [LARGE SCALE GENOMIC DNA]</scope>
    <source>
        <strain evidence="2 3">LM576</strain>
    </source>
</reference>